<evidence type="ECO:0000259" key="3">
    <source>
        <dbReference type="PROSITE" id="PS51186"/>
    </source>
</evidence>
<dbReference type="InterPro" id="IPR016181">
    <property type="entry name" value="Acyl_CoA_acyltransferase"/>
</dbReference>
<evidence type="ECO:0000256" key="1">
    <source>
        <dbReference type="ARBA" id="ARBA00022679"/>
    </source>
</evidence>
<evidence type="ECO:0000313" key="5">
    <source>
        <dbReference type="Proteomes" id="UP001226691"/>
    </source>
</evidence>
<dbReference type="InterPro" id="IPR000182">
    <property type="entry name" value="GNAT_dom"/>
</dbReference>
<reference evidence="4 5" key="1">
    <citation type="submission" date="2023-07" db="EMBL/GenBank/DDBJ databases">
        <title>Functional and genomic diversity of the sorghum phyllosphere microbiome.</title>
        <authorList>
            <person name="Shade A."/>
        </authorList>
    </citation>
    <scope>NUCLEOTIDE SEQUENCE [LARGE SCALE GENOMIC DNA]</scope>
    <source>
        <strain evidence="4 5">SORGH_AS_1207</strain>
    </source>
</reference>
<keyword evidence="2" id="KW-0012">Acyltransferase</keyword>
<keyword evidence="5" id="KW-1185">Reference proteome</keyword>
<gene>
    <name evidence="4" type="ORF">QE412_002026</name>
</gene>
<keyword evidence="1" id="KW-0808">Transferase</keyword>
<accession>A0ABU0TUW5</accession>
<comment type="caution">
    <text evidence="4">The sequence shown here is derived from an EMBL/GenBank/DDBJ whole genome shotgun (WGS) entry which is preliminary data.</text>
</comment>
<dbReference type="Proteomes" id="UP001226691">
    <property type="component" value="Unassembled WGS sequence"/>
</dbReference>
<evidence type="ECO:0000256" key="2">
    <source>
        <dbReference type="ARBA" id="ARBA00023315"/>
    </source>
</evidence>
<dbReference type="InterPro" id="IPR051016">
    <property type="entry name" value="Diverse_Substrate_AcTransf"/>
</dbReference>
<sequence>MSVTVRPAVATDAESWQRLYAGYREFYGLSADEQAVERTWAWVLAKQHGITGLVAVDVAGAPGIVGLANVRLYARPMRASMGLFLDDLFTDPSARGHGVATALLVAVAETAAAAGADVVRWFTAGSNGPARSIYDRVATLTPWITYEMIPNKGTE</sequence>
<name>A0ABU0TUW5_MICTR</name>
<feature type="domain" description="N-acetyltransferase" evidence="3">
    <location>
        <begin position="3"/>
        <end position="155"/>
    </location>
</feature>
<dbReference type="SUPFAM" id="SSF55729">
    <property type="entry name" value="Acyl-CoA N-acyltransferases (Nat)"/>
    <property type="match status" value="1"/>
</dbReference>
<evidence type="ECO:0000313" key="4">
    <source>
        <dbReference type="EMBL" id="MDQ1123453.1"/>
    </source>
</evidence>
<dbReference type="EMBL" id="JAUTBF010000001">
    <property type="protein sequence ID" value="MDQ1123453.1"/>
    <property type="molecule type" value="Genomic_DNA"/>
</dbReference>
<dbReference type="CDD" id="cd04301">
    <property type="entry name" value="NAT_SF"/>
    <property type="match status" value="1"/>
</dbReference>
<dbReference type="PROSITE" id="PS51186">
    <property type="entry name" value="GNAT"/>
    <property type="match status" value="1"/>
</dbReference>
<dbReference type="PANTHER" id="PTHR10545:SF42">
    <property type="entry name" value="ACETYLTRANSFERASE"/>
    <property type="match status" value="1"/>
</dbReference>
<proteinExistence type="predicted"/>
<dbReference type="Gene3D" id="3.40.630.30">
    <property type="match status" value="1"/>
</dbReference>
<dbReference type="Pfam" id="PF00583">
    <property type="entry name" value="Acetyltransf_1"/>
    <property type="match status" value="1"/>
</dbReference>
<organism evidence="4 5">
    <name type="scientific">Microbacterium trichothecenolyticum</name>
    <name type="common">Aureobacterium trichothecenolyticum</name>
    <dbReference type="NCBI Taxonomy" id="69370"/>
    <lineage>
        <taxon>Bacteria</taxon>
        <taxon>Bacillati</taxon>
        <taxon>Actinomycetota</taxon>
        <taxon>Actinomycetes</taxon>
        <taxon>Micrococcales</taxon>
        <taxon>Microbacteriaceae</taxon>
        <taxon>Microbacterium</taxon>
    </lineage>
</organism>
<protein>
    <submittedName>
        <fullName evidence="4">GNAT superfamily N-acetyltransferase</fullName>
    </submittedName>
</protein>
<dbReference type="PANTHER" id="PTHR10545">
    <property type="entry name" value="DIAMINE N-ACETYLTRANSFERASE"/>
    <property type="match status" value="1"/>
</dbReference>
<dbReference type="RefSeq" id="WP_307483032.1">
    <property type="nucleotide sequence ID" value="NZ_JAUTBF010000001.1"/>
</dbReference>